<dbReference type="EMBL" id="LIAE01006400">
    <property type="protein sequence ID" value="PAV90116.1"/>
    <property type="molecule type" value="Genomic_DNA"/>
</dbReference>
<sequence length="180" mass="20695">MMASFFNESDLNKCLKNCDFCRIPEKVSQRAMCSKRNVKRVGTHEVSDKMERQKKEEEEYSGFENRLERMKSSNVVAKCVNWQMEELRGKCVESLTIVHREAIVRTAIQALDDNSFQAGNQLTSNTTPAIGSPRRSAPATTSLECDQERDKEWNGIRFLFCFSHLIMIKQCIGILNKSFN</sequence>
<dbReference type="Proteomes" id="UP000218231">
    <property type="component" value="Unassembled WGS sequence"/>
</dbReference>
<evidence type="ECO:0000256" key="1">
    <source>
        <dbReference type="SAM" id="MobiDB-lite"/>
    </source>
</evidence>
<organism evidence="2 3">
    <name type="scientific">Diploscapter pachys</name>
    <dbReference type="NCBI Taxonomy" id="2018661"/>
    <lineage>
        <taxon>Eukaryota</taxon>
        <taxon>Metazoa</taxon>
        <taxon>Ecdysozoa</taxon>
        <taxon>Nematoda</taxon>
        <taxon>Chromadorea</taxon>
        <taxon>Rhabditida</taxon>
        <taxon>Rhabditina</taxon>
        <taxon>Rhabditomorpha</taxon>
        <taxon>Rhabditoidea</taxon>
        <taxon>Rhabditidae</taxon>
        <taxon>Diploscapter</taxon>
    </lineage>
</organism>
<gene>
    <name evidence="2" type="ORF">WR25_17955</name>
</gene>
<comment type="caution">
    <text evidence="2">The sequence shown here is derived from an EMBL/GenBank/DDBJ whole genome shotgun (WGS) entry which is preliminary data.</text>
</comment>
<reference evidence="2 3" key="1">
    <citation type="journal article" date="2017" name="Curr. Biol.">
        <title>Genome architecture and evolution of a unichromosomal asexual nematode.</title>
        <authorList>
            <person name="Fradin H."/>
            <person name="Zegar C."/>
            <person name="Gutwein M."/>
            <person name="Lucas J."/>
            <person name="Kovtun M."/>
            <person name="Corcoran D."/>
            <person name="Baugh L.R."/>
            <person name="Kiontke K."/>
            <person name="Gunsalus K."/>
            <person name="Fitch D.H."/>
            <person name="Piano F."/>
        </authorList>
    </citation>
    <scope>NUCLEOTIDE SEQUENCE [LARGE SCALE GENOMIC DNA]</scope>
    <source>
        <strain evidence="2">PF1309</strain>
    </source>
</reference>
<name>A0A2A2LV50_9BILA</name>
<protein>
    <submittedName>
        <fullName evidence="2">Uncharacterized protein</fullName>
    </submittedName>
</protein>
<evidence type="ECO:0000313" key="2">
    <source>
        <dbReference type="EMBL" id="PAV90116.1"/>
    </source>
</evidence>
<feature type="region of interest" description="Disordered" evidence="1">
    <location>
        <begin position="122"/>
        <end position="143"/>
    </location>
</feature>
<evidence type="ECO:0000313" key="3">
    <source>
        <dbReference type="Proteomes" id="UP000218231"/>
    </source>
</evidence>
<keyword evidence="3" id="KW-1185">Reference proteome</keyword>
<proteinExistence type="predicted"/>
<accession>A0A2A2LV50</accession>
<dbReference type="AlphaFoldDB" id="A0A2A2LV50"/>